<dbReference type="PROSITE" id="PS50937">
    <property type="entry name" value="HTH_MERR_2"/>
    <property type="match status" value="1"/>
</dbReference>
<dbReference type="PROSITE" id="PS00552">
    <property type="entry name" value="HTH_MERR_1"/>
    <property type="match status" value="1"/>
</dbReference>
<reference evidence="7" key="1">
    <citation type="submission" date="2016-09" db="EMBL/GenBank/DDBJ databases">
        <authorList>
            <person name="Varghese N."/>
            <person name="Submissions S."/>
        </authorList>
    </citation>
    <scope>NUCLEOTIDE SEQUENCE [LARGE SCALE GENOMIC DNA]</scope>
    <source>
        <strain evidence="7">ANC 4466</strain>
    </source>
</reference>
<keyword evidence="2 6" id="KW-0238">DNA-binding</keyword>
<dbReference type="GO" id="GO:0003677">
    <property type="term" value="F:DNA binding"/>
    <property type="evidence" value="ECO:0007669"/>
    <property type="project" value="UniProtKB-KW"/>
</dbReference>
<keyword evidence="1" id="KW-0805">Transcription regulation</keyword>
<dbReference type="Gene3D" id="1.10.1660.10">
    <property type="match status" value="1"/>
</dbReference>
<keyword evidence="4" id="KW-0175">Coiled coil</keyword>
<accession>A0A240ECM6</accession>
<dbReference type="OrthoDB" id="9808480at2"/>
<feature type="domain" description="HTH merR-type" evidence="5">
    <location>
        <begin position="1"/>
        <end position="68"/>
    </location>
</feature>
<dbReference type="GO" id="GO:0003700">
    <property type="term" value="F:DNA-binding transcription factor activity"/>
    <property type="evidence" value="ECO:0007669"/>
    <property type="project" value="InterPro"/>
</dbReference>
<dbReference type="Proteomes" id="UP000219042">
    <property type="component" value="Unassembled WGS sequence"/>
</dbReference>
<dbReference type="PRINTS" id="PR00040">
    <property type="entry name" value="HTHMERR"/>
</dbReference>
<dbReference type="EMBL" id="OANT01000012">
    <property type="protein sequence ID" value="SNX46454.1"/>
    <property type="molecule type" value="Genomic_DNA"/>
</dbReference>
<keyword evidence="7" id="KW-1185">Reference proteome</keyword>
<feature type="coiled-coil region" evidence="4">
    <location>
        <begin position="77"/>
        <end position="118"/>
    </location>
</feature>
<gene>
    <name evidence="6" type="ORF">SAMN05421731_11223</name>
</gene>
<dbReference type="InterPro" id="IPR047057">
    <property type="entry name" value="MerR_fam"/>
</dbReference>
<dbReference type="PANTHER" id="PTHR30204">
    <property type="entry name" value="REDOX-CYCLING DRUG-SENSING TRANSCRIPTIONAL ACTIVATOR SOXR"/>
    <property type="match status" value="1"/>
</dbReference>
<dbReference type="RefSeq" id="WP_097080195.1">
    <property type="nucleotide sequence ID" value="NZ_BAABHT010000026.1"/>
</dbReference>
<evidence type="ECO:0000313" key="7">
    <source>
        <dbReference type="Proteomes" id="UP000219042"/>
    </source>
</evidence>
<dbReference type="SUPFAM" id="SSF46955">
    <property type="entry name" value="Putative DNA-binding domain"/>
    <property type="match status" value="1"/>
</dbReference>
<sequence length="119" mass="13812">MYIGQLAAQTGVTQKAIRHYEKLGLLPIPQRKGNYRIYDQMHVHLVNMIRRAQSVGFSLAEISELAQIKAQQKCFPLAFAQQLFQEKRQQIQQQQEKLVAIEKNLITLEQELVSLYQTD</sequence>
<evidence type="ECO:0000256" key="3">
    <source>
        <dbReference type="ARBA" id="ARBA00023163"/>
    </source>
</evidence>
<evidence type="ECO:0000256" key="1">
    <source>
        <dbReference type="ARBA" id="ARBA00023015"/>
    </source>
</evidence>
<dbReference type="Pfam" id="PF13411">
    <property type="entry name" value="MerR_1"/>
    <property type="match status" value="1"/>
</dbReference>
<name>A0A240ECM6_9GAMM</name>
<dbReference type="SMART" id="SM00422">
    <property type="entry name" value="HTH_MERR"/>
    <property type="match status" value="1"/>
</dbReference>
<organism evidence="6 7">
    <name type="scientific">Acinetobacter puyangensis</name>
    <dbReference type="NCBI Taxonomy" id="1096779"/>
    <lineage>
        <taxon>Bacteria</taxon>
        <taxon>Pseudomonadati</taxon>
        <taxon>Pseudomonadota</taxon>
        <taxon>Gammaproteobacteria</taxon>
        <taxon>Moraxellales</taxon>
        <taxon>Moraxellaceae</taxon>
        <taxon>Acinetobacter</taxon>
    </lineage>
</organism>
<dbReference type="InterPro" id="IPR000551">
    <property type="entry name" value="MerR-type_HTH_dom"/>
</dbReference>
<proteinExistence type="predicted"/>
<dbReference type="InterPro" id="IPR009061">
    <property type="entry name" value="DNA-bd_dom_put_sf"/>
</dbReference>
<evidence type="ECO:0000256" key="2">
    <source>
        <dbReference type="ARBA" id="ARBA00023125"/>
    </source>
</evidence>
<evidence type="ECO:0000313" key="6">
    <source>
        <dbReference type="EMBL" id="SNX46454.1"/>
    </source>
</evidence>
<keyword evidence="3" id="KW-0804">Transcription</keyword>
<dbReference type="AlphaFoldDB" id="A0A240ECM6"/>
<dbReference type="PANTHER" id="PTHR30204:SF94">
    <property type="entry name" value="HEAVY METAL-DEPENDENT TRANSCRIPTIONAL REGULATOR HI_0293-RELATED"/>
    <property type="match status" value="1"/>
</dbReference>
<evidence type="ECO:0000259" key="5">
    <source>
        <dbReference type="PROSITE" id="PS50937"/>
    </source>
</evidence>
<evidence type="ECO:0000256" key="4">
    <source>
        <dbReference type="SAM" id="Coils"/>
    </source>
</evidence>
<protein>
    <submittedName>
        <fullName evidence="6">DNA-binding transcriptional regulator, MerR family</fullName>
    </submittedName>
</protein>